<dbReference type="RefSeq" id="WP_004719250.1">
    <property type="nucleotide sequence ID" value="NZ_CABIHT010000027.1"/>
</dbReference>
<evidence type="ECO:0000256" key="5">
    <source>
        <dbReference type="ARBA" id="ARBA00022692"/>
    </source>
</evidence>
<dbReference type="PANTHER" id="PTHR30574">
    <property type="entry name" value="INNER MEMBRANE PROTEIN YEDE"/>
    <property type="match status" value="1"/>
</dbReference>
<dbReference type="InterPro" id="IPR007272">
    <property type="entry name" value="Sulf_transp_TsuA/YedE"/>
</dbReference>
<evidence type="ECO:0000256" key="7">
    <source>
        <dbReference type="ARBA" id="ARBA00023136"/>
    </source>
</evidence>
<keyword evidence="3" id="KW-1003">Cell membrane</keyword>
<keyword evidence="2" id="KW-0813">Transport</keyword>
<dbReference type="GeneID" id="66880572"/>
<comment type="similarity">
    <text evidence="8">Belongs to the TsuA/YedE (TC 9.B.102) family.</text>
</comment>
<keyword evidence="6 9" id="KW-1133">Transmembrane helix</keyword>
<dbReference type="EMBL" id="LN681231">
    <property type="protein sequence ID" value="CEK28694.1"/>
    <property type="molecule type" value="Genomic_DNA"/>
</dbReference>
<evidence type="ECO:0000256" key="9">
    <source>
        <dbReference type="SAM" id="Phobius"/>
    </source>
</evidence>
<feature type="transmembrane region" description="Helical" evidence="9">
    <location>
        <begin position="84"/>
        <end position="101"/>
    </location>
</feature>
<evidence type="ECO:0000256" key="3">
    <source>
        <dbReference type="ARBA" id="ARBA00022475"/>
    </source>
</evidence>
<dbReference type="OrthoDB" id="9814020at2"/>
<evidence type="ECO:0000256" key="2">
    <source>
        <dbReference type="ARBA" id="ARBA00022448"/>
    </source>
</evidence>
<keyword evidence="7 9" id="KW-0472">Membrane</keyword>
<dbReference type="KEGG" id="yrb:UGYR_07210"/>
<dbReference type="PATRIC" id="fig|29486.44.peg.186"/>
<name>A0A085UB41_YERRU</name>
<comment type="subcellular location">
    <subcellularLocation>
        <location evidence="1">Cell inner membrane</location>
        <topology evidence="1">Multi-pass membrane protein</topology>
    </subcellularLocation>
</comment>
<dbReference type="KEGG" id="yru:BD65_1299"/>
<evidence type="ECO:0000256" key="1">
    <source>
        <dbReference type="ARBA" id="ARBA00004429"/>
    </source>
</evidence>
<feature type="transmembrane region" description="Helical" evidence="9">
    <location>
        <begin position="12"/>
        <end position="31"/>
    </location>
</feature>
<evidence type="ECO:0000313" key="10">
    <source>
        <dbReference type="EMBL" id="CEK28694.1"/>
    </source>
</evidence>
<feature type="transmembrane region" description="Helical" evidence="9">
    <location>
        <begin position="52"/>
        <end position="72"/>
    </location>
</feature>
<evidence type="ECO:0000256" key="8">
    <source>
        <dbReference type="ARBA" id="ARBA00035655"/>
    </source>
</evidence>
<dbReference type="EMBL" id="UHJG01000001">
    <property type="protein sequence ID" value="SUQ01397.1"/>
    <property type="molecule type" value="Genomic_DNA"/>
</dbReference>
<evidence type="ECO:0000313" key="12">
    <source>
        <dbReference type="Proteomes" id="UP000255169"/>
    </source>
</evidence>
<sequence>MTIDWANFTPYSALVGGVILGAAVALFWLFNGRVAGISGIMGGLLGAGKGDIGWRLMFLLGLIVSPFLYALFRPLPTIEINADIGTLVVAGLLVGIGTRYGSGCTSGHGVCGLSRFSLRSLVATLSFMFSGFLTVWLVRHVLA</sequence>
<dbReference type="PANTHER" id="PTHR30574:SF1">
    <property type="entry name" value="SULPHUR TRANSPORT DOMAIN-CONTAINING PROTEIN"/>
    <property type="match status" value="1"/>
</dbReference>
<evidence type="ECO:0000256" key="6">
    <source>
        <dbReference type="ARBA" id="ARBA00022989"/>
    </source>
</evidence>
<evidence type="ECO:0000256" key="4">
    <source>
        <dbReference type="ARBA" id="ARBA00022519"/>
    </source>
</evidence>
<reference evidence="10" key="1">
    <citation type="journal article" date="2015" name="Genome Announc.">
        <title>Complete Genome Sequence of Yersinia ruckeri Strain CSF007-82, Etiologic Agent of Red Mouth Disease in Salmonid Fish.</title>
        <authorList>
            <person name="Nelson M.C."/>
            <person name="LaPatra S.E."/>
            <person name="Welch T.J."/>
            <person name="Graf J."/>
        </authorList>
    </citation>
    <scope>NUCLEOTIDE SEQUENCE</scope>
    <source>
        <strain evidence="10">CSF007-82</strain>
    </source>
</reference>
<dbReference type="eggNOG" id="COG2391">
    <property type="taxonomic scope" value="Bacteria"/>
</dbReference>
<accession>A0A085UB41</accession>
<gene>
    <name evidence="10" type="ORF">CSF007_14850</name>
    <name evidence="11" type="ORF">NCTC10476_02749</name>
</gene>
<dbReference type="GO" id="GO:0005886">
    <property type="term" value="C:plasma membrane"/>
    <property type="evidence" value="ECO:0007669"/>
    <property type="project" value="UniProtKB-SubCell"/>
</dbReference>
<dbReference type="Proteomes" id="UP000255169">
    <property type="component" value="Unassembled WGS sequence"/>
</dbReference>
<dbReference type="STRING" id="29486.UGYR_07210"/>
<proteinExistence type="inferred from homology"/>
<keyword evidence="5 9" id="KW-0812">Transmembrane</keyword>
<keyword evidence="12" id="KW-1185">Reference proteome</keyword>
<protein>
    <submittedName>
        <fullName evidence="10">Putative transmembrane protein</fullName>
    </submittedName>
</protein>
<dbReference type="Pfam" id="PF04143">
    <property type="entry name" value="Sulf_transp"/>
    <property type="match status" value="1"/>
</dbReference>
<keyword evidence="4" id="KW-0997">Cell inner membrane</keyword>
<organism evidence="10">
    <name type="scientific">Yersinia ruckeri</name>
    <dbReference type="NCBI Taxonomy" id="29486"/>
    <lineage>
        <taxon>Bacteria</taxon>
        <taxon>Pseudomonadati</taxon>
        <taxon>Pseudomonadota</taxon>
        <taxon>Gammaproteobacteria</taxon>
        <taxon>Enterobacterales</taxon>
        <taxon>Yersiniaceae</taxon>
        <taxon>Yersinia</taxon>
    </lineage>
</organism>
<feature type="transmembrane region" description="Helical" evidence="9">
    <location>
        <begin position="121"/>
        <end position="142"/>
    </location>
</feature>
<dbReference type="AlphaFoldDB" id="A0A085UB41"/>
<reference evidence="11 12" key="2">
    <citation type="submission" date="2018-06" db="EMBL/GenBank/DDBJ databases">
        <authorList>
            <consortium name="Pathogen Informatics"/>
            <person name="Doyle S."/>
        </authorList>
    </citation>
    <scope>NUCLEOTIDE SEQUENCE [LARGE SCALE GENOMIC DNA]</scope>
    <source>
        <strain evidence="11 12">NCTC10476</strain>
    </source>
</reference>
<evidence type="ECO:0000313" key="11">
    <source>
        <dbReference type="EMBL" id="SUQ01397.1"/>
    </source>
</evidence>